<organism evidence="2 3">
    <name type="scientific">Falsigemmobacter intermedius</name>
    <dbReference type="NCBI Taxonomy" id="1553448"/>
    <lineage>
        <taxon>Bacteria</taxon>
        <taxon>Pseudomonadati</taxon>
        <taxon>Pseudomonadota</taxon>
        <taxon>Alphaproteobacteria</taxon>
        <taxon>Rhodobacterales</taxon>
        <taxon>Paracoccaceae</taxon>
        <taxon>Falsigemmobacter</taxon>
    </lineage>
</organism>
<keyword evidence="3" id="KW-1185">Reference proteome</keyword>
<evidence type="ECO:0000313" key="3">
    <source>
        <dbReference type="Proteomes" id="UP000287168"/>
    </source>
</evidence>
<accession>A0A451GH23</accession>
<dbReference type="EMBL" id="SBLC01000049">
    <property type="protein sequence ID" value="RWY37346.1"/>
    <property type="molecule type" value="Genomic_DNA"/>
</dbReference>
<feature type="transmembrane region" description="Helical" evidence="1">
    <location>
        <begin position="82"/>
        <end position="102"/>
    </location>
</feature>
<sequence length="117" mass="13047">MAPPYTNLISWPNPMDWSSPIGRVSYFAQKVFYTILGLILIAVTVDSYGRVTTFGEIISALVFVCVLGAASRRLRDLGRTRWLILLYLVPIVNLLLVLYLTFAPGGLASDNQLRSRV</sequence>
<dbReference type="Pfam" id="PF05656">
    <property type="entry name" value="DUF805"/>
    <property type="match status" value="1"/>
</dbReference>
<evidence type="ECO:0000313" key="2">
    <source>
        <dbReference type="EMBL" id="RWY37346.1"/>
    </source>
</evidence>
<dbReference type="InterPro" id="IPR008523">
    <property type="entry name" value="DUF805"/>
</dbReference>
<gene>
    <name evidence="2" type="ORF">EP867_17320</name>
</gene>
<comment type="caution">
    <text evidence="2">The sequence shown here is derived from an EMBL/GenBank/DDBJ whole genome shotgun (WGS) entry which is preliminary data.</text>
</comment>
<name>A0A451GH23_9RHOB</name>
<protein>
    <submittedName>
        <fullName evidence="2">DUF805 domain-containing protein</fullName>
    </submittedName>
</protein>
<keyword evidence="1" id="KW-1133">Transmembrane helix</keyword>
<feature type="transmembrane region" description="Helical" evidence="1">
    <location>
        <begin position="24"/>
        <end position="45"/>
    </location>
</feature>
<keyword evidence="1" id="KW-0812">Transmembrane</keyword>
<dbReference type="Proteomes" id="UP000287168">
    <property type="component" value="Unassembled WGS sequence"/>
</dbReference>
<feature type="transmembrane region" description="Helical" evidence="1">
    <location>
        <begin position="51"/>
        <end position="70"/>
    </location>
</feature>
<proteinExistence type="predicted"/>
<dbReference type="AlphaFoldDB" id="A0A451GH23"/>
<reference evidence="2 3" key="1">
    <citation type="journal article" date="2015" name="Int. J. Syst. Evol. Microbiol.">
        <title>Gemmobacter intermedius sp. nov., isolated from a white stork (Ciconia ciconia).</title>
        <authorList>
            <person name="Kampfer P."/>
            <person name="Jerzak L."/>
            <person name="Wilharm G."/>
            <person name="Golke J."/>
            <person name="Busse H.J."/>
            <person name="Glaeser S.P."/>
        </authorList>
    </citation>
    <scope>NUCLEOTIDE SEQUENCE [LARGE SCALE GENOMIC DNA]</scope>
    <source>
        <strain evidence="2 3">119/4</strain>
    </source>
</reference>
<evidence type="ECO:0000256" key="1">
    <source>
        <dbReference type="SAM" id="Phobius"/>
    </source>
</evidence>
<dbReference type="RefSeq" id="WP_128490721.1">
    <property type="nucleotide sequence ID" value="NZ_JBHRVN010000003.1"/>
</dbReference>
<dbReference type="GO" id="GO:0016020">
    <property type="term" value="C:membrane"/>
    <property type="evidence" value="ECO:0007669"/>
    <property type="project" value="InterPro"/>
</dbReference>
<keyword evidence="1" id="KW-0472">Membrane</keyword>